<dbReference type="GeneID" id="113207237"/>
<gene>
    <name evidence="7 8" type="primary">LOC113207237</name>
</gene>
<name>A0A6J1SLT5_FRAOC</name>
<keyword evidence="6" id="KW-1185">Reference proteome</keyword>
<dbReference type="Gene3D" id="3.30.40.10">
    <property type="entry name" value="Zinc/RING finger domain, C3HC4 (zinc finger)"/>
    <property type="match status" value="1"/>
</dbReference>
<evidence type="ECO:0000256" key="1">
    <source>
        <dbReference type="ARBA" id="ARBA00022771"/>
    </source>
</evidence>
<dbReference type="RefSeq" id="XP_026279496.1">
    <property type="nucleotide sequence ID" value="XM_026423711.2"/>
</dbReference>
<evidence type="ECO:0000313" key="7">
    <source>
        <dbReference type="RefSeq" id="XP_026279496.1"/>
    </source>
</evidence>
<reference evidence="7 8" key="1">
    <citation type="submission" date="2025-04" db="UniProtKB">
        <authorList>
            <consortium name="RefSeq"/>
        </authorList>
    </citation>
    <scope>IDENTIFICATION</scope>
    <source>
        <tissue evidence="7 8">Whole organism</tissue>
    </source>
</reference>
<dbReference type="PANTHER" id="PTHR22791">
    <property type="entry name" value="RING-TYPE DOMAIN-CONTAINING PROTEIN"/>
    <property type="match status" value="1"/>
</dbReference>
<feature type="domain" description="RING-type" evidence="5">
    <location>
        <begin position="5"/>
        <end position="49"/>
    </location>
</feature>
<dbReference type="InterPro" id="IPR013083">
    <property type="entry name" value="Znf_RING/FYVE/PHD"/>
</dbReference>
<feature type="coiled-coil region" evidence="4">
    <location>
        <begin position="120"/>
        <end position="176"/>
    </location>
</feature>
<keyword evidence="1 3" id="KW-0479">Metal-binding</keyword>
<dbReference type="PROSITE" id="PS50089">
    <property type="entry name" value="ZF_RING_2"/>
    <property type="match status" value="1"/>
</dbReference>
<organism evidence="6 7">
    <name type="scientific">Frankliniella occidentalis</name>
    <name type="common">Western flower thrips</name>
    <name type="synonym">Euthrips occidentalis</name>
    <dbReference type="NCBI Taxonomy" id="133901"/>
    <lineage>
        <taxon>Eukaryota</taxon>
        <taxon>Metazoa</taxon>
        <taxon>Ecdysozoa</taxon>
        <taxon>Arthropoda</taxon>
        <taxon>Hexapoda</taxon>
        <taxon>Insecta</taxon>
        <taxon>Pterygota</taxon>
        <taxon>Neoptera</taxon>
        <taxon>Paraneoptera</taxon>
        <taxon>Thysanoptera</taxon>
        <taxon>Terebrantia</taxon>
        <taxon>Thripoidea</taxon>
        <taxon>Thripidae</taxon>
        <taxon>Frankliniella</taxon>
    </lineage>
</organism>
<dbReference type="Proteomes" id="UP000504606">
    <property type="component" value="Unplaced"/>
</dbReference>
<evidence type="ECO:0000256" key="4">
    <source>
        <dbReference type="SAM" id="Coils"/>
    </source>
</evidence>
<protein>
    <submittedName>
        <fullName evidence="7 8">Uncharacterized protein LOC113207237</fullName>
    </submittedName>
</protein>
<dbReference type="PANTHER" id="PTHR22791:SF6">
    <property type="entry name" value="RING-TYPE DOMAIN-CONTAINING PROTEIN"/>
    <property type="match status" value="1"/>
</dbReference>
<evidence type="ECO:0000256" key="2">
    <source>
        <dbReference type="ARBA" id="ARBA00022833"/>
    </source>
</evidence>
<evidence type="ECO:0000313" key="8">
    <source>
        <dbReference type="RefSeq" id="XP_052123682.1"/>
    </source>
</evidence>
<keyword evidence="4" id="KW-0175">Coiled coil</keyword>
<dbReference type="OrthoDB" id="6105938at2759"/>
<dbReference type="InterPro" id="IPR001841">
    <property type="entry name" value="Znf_RING"/>
</dbReference>
<keyword evidence="2" id="KW-0862">Zinc</keyword>
<dbReference type="AlphaFoldDB" id="A0A6J1SLT5"/>
<evidence type="ECO:0000313" key="6">
    <source>
        <dbReference type="Proteomes" id="UP000504606"/>
    </source>
</evidence>
<sequence>MAPQCEVCLVPYDLDLHRPKILSCGHTICLACTHNSSLLLAKRKCPTCDKDLTIEPNGLLPDNIFIIRMLETADSDGAPPRKAPRMEDARVQVHLQVLQRGVDAGRQLVQVLRQVVPMAVEALNHQLDTSVAQLRQMERDLEKLQRGATGDAATAADFSEQQLQQLEDSLRLLNLNKCAVVAEEGGATWKASVQLGRVSNVLRLLLLQLRAEGQLEKVADAAVPALPAADAGKPKLSILSIDDQQDLDDGRLDVNLVLQVGRRCENIRILKNLTGLGSEKLLRVVSPQLEELEILDAVKPRAVMEEVERMTSLKRLLVTFDEDMCDDVPDLPLQLEALAVTYPRENQLRCVERMSRLHSLNVSLYCGPPVAFPPSQHGVLQWLGVSFKVAHKDTMLSLIRAHRSSLLELEIFCGVSEADHGDFYFPDLGASLAECGLRALRRLVLERPSPALPCKDVDACLLQRRTLQCSLNSSVDVICQMCNTYSQIVTARAKNLKHIIKRHNATP</sequence>
<evidence type="ECO:0000256" key="3">
    <source>
        <dbReference type="PROSITE-ProRule" id="PRU00175"/>
    </source>
</evidence>
<keyword evidence="1 3" id="KW-0863">Zinc-finger</keyword>
<proteinExistence type="predicted"/>
<dbReference type="InterPro" id="IPR051435">
    <property type="entry name" value="RING_finger_E3_ubiq-ligases"/>
</dbReference>
<dbReference type="KEGG" id="foc:113207237"/>
<accession>A0A6J1SLT5</accession>
<evidence type="ECO:0000259" key="5">
    <source>
        <dbReference type="PROSITE" id="PS50089"/>
    </source>
</evidence>
<dbReference type="GO" id="GO:0016567">
    <property type="term" value="P:protein ubiquitination"/>
    <property type="evidence" value="ECO:0007669"/>
    <property type="project" value="TreeGrafter"/>
</dbReference>
<dbReference type="SMART" id="SM00184">
    <property type="entry name" value="RING"/>
    <property type="match status" value="1"/>
</dbReference>
<dbReference type="RefSeq" id="XP_052123682.1">
    <property type="nucleotide sequence ID" value="XM_052267722.1"/>
</dbReference>
<dbReference type="SUPFAM" id="SSF57850">
    <property type="entry name" value="RING/U-box"/>
    <property type="match status" value="1"/>
</dbReference>
<dbReference type="GO" id="GO:0008270">
    <property type="term" value="F:zinc ion binding"/>
    <property type="evidence" value="ECO:0007669"/>
    <property type="project" value="UniProtKB-KW"/>
</dbReference>
<dbReference type="GO" id="GO:0061630">
    <property type="term" value="F:ubiquitin protein ligase activity"/>
    <property type="evidence" value="ECO:0007669"/>
    <property type="project" value="TreeGrafter"/>
</dbReference>
<dbReference type="Pfam" id="PF14634">
    <property type="entry name" value="zf-RING_5"/>
    <property type="match status" value="1"/>
</dbReference>